<dbReference type="Ensembl" id="ENSOTST00005148563.1">
    <property type="protein sequence ID" value="ENSOTSP00005130798.1"/>
    <property type="gene ID" value="ENSOTSG00005041266.2"/>
</dbReference>
<reference evidence="20" key="1">
    <citation type="journal article" date="2018" name="PLoS ONE">
        <title>Chinook salmon (Oncorhynchus tshawytscha) genome and transcriptome.</title>
        <authorList>
            <person name="Christensen K.A."/>
            <person name="Leong J.S."/>
            <person name="Sakhrani D."/>
            <person name="Biagi C.A."/>
            <person name="Minkley D.R."/>
            <person name="Withler R.E."/>
            <person name="Rondeau E.B."/>
            <person name="Koop B.F."/>
            <person name="Devlin R.H."/>
        </authorList>
    </citation>
    <scope>NUCLEOTIDE SEQUENCE [LARGE SCALE GENOMIC DNA]</scope>
</reference>
<evidence type="ECO:0000256" key="2">
    <source>
        <dbReference type="ARBA" id="ARBA00004504"/>
    </source>
</evidence>
<evidence type="ECO:0000256" key="8">
    <source>
        <dbReference type="ARBA" id="ARBA00022737"/>
    </source>
</evidence>
<feature type="domain" description="SEA" evidence="18">
    <location>
        <begin position="194"/>
        <end position="313"/>
    </location>
</feature>
<accession>A0AAZ3QQB3</accession>
<feature type="compositionally biased region" description="Acidic residues" evidence="17">
    <location>
        <begin position="760"/>
        <end position="777"/>
    </location>
</feature>
<feature type="domain" description="SEA" evidence="18">
    <location>
        <begin position="1149"/>
        <end position="1262"/>
    </location>
</feature>
<evidence type="ECO:0000259" key="18">
    <source>
        <dbReference type="PROSITE" id="PS50024"/>
    </source>
</evidence>
<feature type="compositionally biased region" description="Acidic residues" evidence="17">
    <location>
        <begin position="573"/>
        <end position="585"/>
    </location>
</feature>
<name>A0AAZ3QQB3_ONCTS</name>
<dbReference type="PANTHER" id="PTHR12199">
    <property type="entry name" value="INTERPHOTORECEPTOR MATRIX PROTEOGLYCAN"/>
    <property type="match status" value="1"/>
</dbReference>
<evidence type="ECO:0000256" key="17">
    <source>
        <dbReference type="SAM" id="MobiDB-lite"/>
    </source>
</evidence>
<proteinExistence type="predicted"/>
<dbReference type="GO" id="GO:0001917">
    <property type="term" value="C:photoreceptor inner segment"/>
    <property type="evidence" value="ECO:0007669"/>
    <property type="project" value="UniProtKB-SubCell"/>
</dbReference>
<dbReference type="InterPro" id="IPR036364">
    <property type="entry name" value="SEA_dom_sf"/>
</dbReference>
<keyword evidence="7" id="KW-0732">Signal</keyword>
<dbReference type="SUPFAM" id="SSF82671">
    <property type="entry name" value="SEA domain"/>
    <property type="match status" value="2"/>
</dbReference>
<evidence type="ECO:0000256" key="12">
    <source>
        <dbReference type="ARBA" id="ARBA00023273"/>
    </source>
</evidence>
<feature type="region of interest" description="Disordered" evidence="17">
    <location>
        <begin position="143"/>
        <end position="165"/>
    </location>
</feature>
<dbReference type="Proteomes" id="UP000694402">
    <property type="component" value="Unassembled WGS sequence"/>
</dbReference>
<feature type="region of interest" description="Disordered" evidence="17">
    <location>
        <begin position="836"/>
        <end position="875"/>
    </location>
</feature>
<evidence type="ECO:0000256" key="5">
    <source>
        <dbReference type="ARBA" id="ARBA00022530"/>
    </source>
</evidence>
<dbReference type="Pfam" id="PF01390">
    <property type="entry name" value="SEA"/>
    <property type="match status" value="2"/>
</dbReference>
<feature type="compositionally biased region" description="Basic and acidic residues" evidence="17">
    <location>
        <begin position="689"/>
        <end position="698"/>
    </location>
</feature>
<evidence type="ECO:0000313" key="19">
    <source>
        <dbReference type="Ensembl" id="ENSOTSP00005130798.1"/>
    </source>
</evidence>
<feature type="compositionally biased region" description="Low complexity" evidence="17">
    <location>
        <begin position="143"/>
        <end position="152"/>
    </location>
</feature>
<evidence type="ECO:0000256" key="14">
    <source>
        <dbReference type="ARBA" id="ARBA00040753"/>
    </source>
</evidence>
<keyword evidence="10" id="KW-0675">Receptor</keyword>
<feature type="region of interest" description="Disordered" evidence="17">
    <location>
        <begin position="1116"/>
        <end position="1135"/>
    </location>
</feature>
<evidence type="ECO:0000256" key="6">
    <source>
        <dbReference type="ARBA" id="ARBA00022674"/>
    </source>
</evidence>
<keyword evidence="6" id="KW-0358">Heparin-binding</keyword>
<reference evidence="19" key="2">
    <citation type="submission" date="2025-08" db="UniProtKB">
        <authorList>
            <consortium name="Ensembl"/>
        </authorList>
    </citation>
    <scope>IDENTIFICATION</scope>
</reference>
<feature type="compositionally biased region" description="Acidic residues" evidence="17">
    <location>
        <begin position="628"/>
        <end position="684"/>
    </location>
</feature>
<evidence type="ECO:0000256" key="15">
    <source>
        <dbReference type="ARBA" id="ARBA00042018"/>
    </source>
</evidence>
<dbReference type="InterPro" id="IPR039861">
    <property type="entry name" value="IMPG"/>
</dbReference>
<evidence type="ECO:0000256" key="16">
    <source>
        <dbReference type="ARBA" id="ARBA00045407"/>
    </source>
</evidence>
<organism evidence="19 20">
    <name type="scientific">Oncorhynchus tshawytscha</name>
    <name type="common">Chinook salmon</name>
    <name type="synonym">Salmo tshawytscha</name>
    <dbReference type="NCBI Taxonomy" id="74940"/>
    <lineage>
        <taxon>Eukaryota</taxon>
        <taxon>Metazoa</taxon>
        <taxon>Chordata</taxon>
        <taxon>Craniata</taxon>
        <taxon>Vertebrata</taxon>
        <taxon>Euteleostomi</taxon>
        <taxon>Actinopterygii</taxon>
        <taxon>Neopterygii</taxon>
        <taxon>Teleostei</taxon>
        <taxon>Protacanthopterygii</taxon>
        <taxon>Salmoniformes</taxon>
        <taxon>Salmonidae</taxon>
        <taxon>Salmoninae</taxon>
        <taxon>Oncorhynchus</taxon>
    </lineage>
</organism>
<keyword evidence="20" id="KW-1185">Reference proteome</keyword>
<evidence type="ECO:0000256" key="1">
    <source>
        <dbReference type="ARBA" id="ARBA00004437"/>
    </source>
</evidence>
<evidence type="ECO:0000256" key="10">
    <source>
        <dbReference type="ARBA" id="ARBA00023170"/>
    </source>
</evidence>
<dbReference type="PROSITE" id="PS50024">
    <property type="entry name" value="SEA"/>
    <property type="match status" value="2"/>
</dbReference>
<protein>
    <recommendedName>
        <fullName evidence="14">Interphotoreceptor matrix proteoglycan 1</fullName>
    </recommendedName>
    <alternativeName>
        <fullName evidence="15">Sialoprotein associated with cones and rods</fullName>
    </alternativeName>
</protein>
<dbReference type="GO" id="GO:0008201">
    <property type="term" value="F:heparin binding"/>
    <property type="evidence" value="ECO:0007669"/>
    <property type="project" value="UniProtKB-KW"/>
</dbReference>
<evidence type="ECO:0000256" key="4">
    <source>
        <dbReference type="ARBA" id="ARBA00022525"/>
    </source>
</evidence>
<gene>
    <name evidence="19" type="primary">IMPG2</name>
</gene>
<keyword evidence="11" id="KW-0325">Glycoprotein</keyword>
<feature type="compositionally biased region" description="Acidic residues" evidence="17">
    <location>
        <begin position="699"/>
        <end position="749"/>
    </location>
</feature>
<dbReference type="Gene3D" id="3.30.70.960">
    <property type="entry name" value="SEA domain"/>
    <property type="match status" value="2"/>
</dbReference>
<keyword evidence="12" id="KW-0966">Cell projection</keyword>
<evidence type="ECO:0000256" key="11">
    <source>
        <dbReference type="ARBA" id="ARBA00023180"/>
    </source>
</evidence>
<feature type="compositionally biased region" description="Low complexity" evidence="17">
    <location>
        <begin position="616"/>
        <end position="627"/>
    </location>
</feature>
<comment type="subcellular location">
    <subcellularLocation>
        <location evidence="2">Cell projection</location>
        <location evidence="2">Cilium</location>
        <location evidence="2">Photoreceptor outer segment</location>
    </subcellularLocation>
    <subcellularLocation>
        <location evidence="1">Photoreceptor inner segment</location>
    </subcellularLocation>
    <subcellularLocation>
        <location evidence="3">Secreted</location>
        <location evidence="3">Extracellular space</location>
        <location evidence="3">Extracellular matrix</location>
        <location evidence="3">Interphotoreceptor matrix</location>
    </subcellularLocation>
</comment>
<sequence length="1343" mass="147451">MHLVELLRTTKQNSNVRTIFDLEKHRTKRSAVFHSGVRVCPQETINEVIASHQAYYKLRVCQEAVWEAFRIFFDRIPGSTEYTAWVHTCQHESLCLSDLASNFSNSEEHMSMVYRRMNLGDERQPTGMVAATTTAAPEVADVTGPEEAQTATPEPPAPVPGVASVPDAPEVTVEVETVEEEDSELPNVVPEQPVEAIVEFSIDLVDPGYKELLDDPDSPQYVDLSHHLQDQMLHVFDKLPGFKDINVLGIRPGAVTVHYSLVFETISTEVSEDDTGTPVLAVPSLRERVANALSEEASLPVDLQSLNFEPVKVIPLTTTPIEEAVEEVIENSSTPSIHNDLEIAIDEPEIAGEKPRLDVPLGPVEKKNALVTLLDSTDIPDEEVEEEKAPPERGDVPYIYEDVDESDFKATAEPEEEVPFITHMIETIHAIDEGTGELVRDYFPTPPAEDYAAEPSVPEEYPEPPFGNLVPTNGYPVLPPEDMDITSVPEIESIETYAPAELPPNLISEEKAVVEEEAEHTPTPQILLTTATEEELSDPGLPVTTLSAITDQPTTEAIEDLEVEENLIPIEEEEVEEPEPEEEVVELSGPEEGVVEVSEPEKGVVEVSEPEEEVVELSGPEEGVVEVSEPEEGVVEVSEPEEGVVEVSEPEEGVVEVSEPEEGVVEVSEPEEGIVEVSEPEEGVVEVSEPEKGVVKEPEPEEEVVDVPEPEEEVDEEPEPEEGVVEELEHEEEVFEEPEPEEDVNEPPAEEIKIIQPLESVEDTLFGEETYPVEEDNIVPIEDQSSEEDMEELLPEYPGYEDIYPDEVVDTVDQSDHSPEVSEVEEAALPEISEVEEAALPEISEVEEAALPEISEEEEAALPEDSEVEEAALPEISEVEEAALPEISEVEEAALPEDSEVEEAALPEISEVEEAACQRISAAERVSEVEEAALPEDSEVEEAALPEVSEVEEAALPEVSEVEEAALPEISEVEEAALPEVSEVEEAALPEDSEVEEAALPEVSEVEEAALPGDSEVELAPLSEVNEVELAPLPGISEVELAPLPGVSEVESASELQPTEEDAEEPEVVVIDEEEAEEEVIDVSEPEDESVQDLADNFDQMDLVSTEAIDLPDASGYPLAPEEHPFETTASPPLRYLTTPSMTTASKGRELVVFFSLRVTNMRFSDDLFNKSSSEYRSLENTFVELLLPYLQSNLTGFKKLEILNFRNGSVVVNSKMKFSKSVPYNVTKAVHCVLEDFCNAAAISLNIEIDSHSLDIEPADQADPCKFLACNDFSRCVVNRWSREAECLCDPGYITLDGLPCQSICVLQPDYCQNGGQCEIVPGHGATCRYPDKYTSLPGMTS</sequence>
<keyword evidence="13" id="KW-0373">Hyaluronic acid</keyword>
<keyword evidence="5" id="KW-0272">Extracellular matrix</keyword>
<dbReference type="GO" id="GO:0005540">
    <property type="term" value="F:hyaluronic acid binding"/>
    <property type="evidence" value="ECO:0007669"/>
    <property type="project" value="UniProtKB-KW"/>
</dbReference>
<feature type="region of interest" description="Disordered" evidence="17">
    <location>
        <begin position="812"/>
        <end position="831"/>
    </location>
</feature>
<dbReference type="GeneTree" id="ENSGT00530000063503"/>
<evidence type="ECO:0000256" key="9">
    <source>
        <dbReference type="ARBA" id="ARBA00022981"/>
    </source>
</evidence>
<reference evidence="19" key="3">
    <citation type="submission" date="2025-09" db="UniProtKB">
        <authorList>
            <consortium name="Ensembl"/>
        </authorList>
    </citation>
    <scope>IDENTIFICATION</scope>
</reference>
<keyword evidence="8" id="KW-0677">Repeat</keyword>
<dbReference type="GO" id="GO:0007601">
    <property type="term" value="P:visual perception"/>
    <property type="evidence" value="ECO:0007669"/>
    <property type="project" value="InterPro"/>
</dbReference>
<keyword evidence="9" id="KW-0730">Sialic acid</keyword>
<dbReference type="GO" id="GO:0001750">
    <property type="term" value="C:photoreceptor outer segment"/>
    <property type="evidence" value="ECO:0007669"/>
    <property type="project" value="UniProtKB-SubCell"/>
</dbReference>
<dbReference type="PANTHER" id="PTHR12199:SF3">
    <property type="entry name" value="INTERPHOTORECEPTOR MATRIX PROTEOGLYCAN 1"/>
    <property type="match status" value="1"/>
</dbReference>
<keyword evidence="4" id="KW-0964">Secreted</keyword>
<dbReference type="GO" id="GO:0033165">
    <property type="term" value="C:interphotoreceptor matrix"/>
    <property type="evidence" value="ECO:0007669"/>
    <property type="project" value="UniProtKB-SubCell"/>
</dbReference>
<feature type="region of interest" description="Disordered" evidence="17">
    <location>
        <begin position="573"/>
        <end position="791"/>
    </location>
</feature>
<dbReference type="PROSITE" id="PS01186">
    <property type="entry name" value="EGF_2"/>
    <property type="match status" value="1"/>
</dbReference>
<comment type="function">
    <text evidence="16">Chondroitin sulfate-, heparin- and hyaluronan-binding protein. May serve to form a basic macromolecular scaffold comprising the insoluble interphotoreceptor matrix.</text>
</comment>
<dbReference type="InterPro" id="IPR000082">
    <property type="entry name" value="SEA_dom"/>
</dbReference>
<evidence type="ECO:0000313" key="20">
    <source>
        <dbReference type="Proteomes" id="UP000694402"/>
    </source>
</evidence>
<dbReference type="InterPro" id="IPR000742">
    <property type="entry name" value="EGF"/>
</dbReference>
<feature type="compositionally biased region" description="Acidic residues" evidence="17">
    <location>
        <begin position="822"/>
        <end position="831"/>
    </location>
</feature>
<evidence type="ECO:0000256" key="3">
    <source>
        <dbReference type="ARBA" id="ARBA00004593"/>
    </source>
</evidence>
<evidence type="ECO:0000256" key="13">
    <source>
        <dbReference type="ARBA" id="ARBA00023290"/>
    </source>
</evidence>
<dbReference type="SMART" id="SM00200">
    <property type="entry name" value="SEA"/>
    <property type="match status" value="2"/>
</dbReference>
<feature type="compositionally biased region" description="Low complexity" evidence="17">
    <location>
        <begin position="586"/>
        <end position="597"/>
    </location>
</feature>
<evidence type="ECO:0000256" key="7">
    <source>
        <dbReference type="ARBA" id="ARBA00022729"/>
    </source>
</evidence>